<comment type="caution">
    <text evidence="1">The sequence shown here is derived from an EMBL/GenBank/DDBJ whole genome shotgun (WGS) entry which is preliminary data.</text>
</comment>
<dbReference type="EMBL" id="LVYD01000055">
    <property type="protein sequence ID" value="OQP61887.1"/>
    <property type="molecule type" value="Genomic_DNA"/>
</dbReference>
<proteinExistence type="predicted"/>
<dbReference type="OrthoDB" id="226361at2"/>
<protein>
    <submittedName>
        <fullName evidence="1">Uncharacterized protein</fullName>
    </submittedName>
</protein>
<dbReference type="RefSeq" id="WP_081150375.1">
    <property type="nucleotide sequence ID" value="NZ_LVYD01000055.1"/>
</dbReference>
<dbReference type="Proteomes" id="UP000192796">
    <property type="component" value="Unassembled WGS sequence"/>
</dbReference>
<reference evidence="1 2" key="1">
    <citation type="submission" date="2016-03" db="EMBL/GenBank/DDBJ databases">
        <title>Niastella vici sp. nov., isolated from farmland soil.</title>
        <authorList>
            <person name="Chen L."/>
            <person name="Wang D."/>
            <person name="Yang S."/>
            <person name="Wang G."/>
        </authorList>
    </citation>
    <scope>NUCLEOTIDE SEQUENCE [LARGE SCALE GENOMIC DNA]</scope>
    <source>
        <strain evidence="1 2">DJ57</strain>
    </source>
</reference>
<evidence type="ECO:0000313" key="2">
    <source>
        <dbReference type="Proteomes" id="UP000192796"/>
    </source>
</evidence>
<organism evidence="1 2">
    <name type="scientific">Niastella vici</name>
    <dbReference type="NCBI Taxonomy" id="1703345"/>
    <lineage>
        <taxon>Bacteria</taxon>
        <taxon>Pseudomonadati</taxon>
        <taxon>Bacteroidota</taxon>
        <taxon>Chitinophagia</taxon>
        <taxon>Chitinophagales</taxon>
        <taxon>Chitinophagaceae</taxon>
        <taxon>Niastella</taxon>
    </lineage>
</organism>
<accession>A0A1V9FUA6</accession>
<name>A0A1V9FUA6_9BACT</name>
<keyword evidence="2" id="KW-1185">Reference proteome</keyword>
<gene>
    <name evidence="1" type="ORF">A3860_30960</name>
</gene>
<sequence length="594" mass="64347">MLTQTAFQFFTPAMIKDFPNNPALQELLAEQWTINLNGFTQQAMAGNPWNTANTPPPPNYYNPVNTMPPSTIDKAITWLPFPGRLRTYFGNNQHLTETNLLELADTGYYTDGAGKQQTFPVIPQYPCSVFDSQYFSSGSCGCVGSPKATIPYGPYGPRGWQDEYCEWSVERDTNNNITRIEFTCENPEYWNTLWMIDPETVLALYQNTLGKPQIKLADLYLLDQNGKPVIDPGTGRAAYNPLNKWNSGTVSNSTSGGAMHLTSTPNTLQTEIGLAAAATVLRNYPGGAQIPASDIQSLICSAQYGQFGRNSDPNIGAGVNGVAALGTSATLYNPPGLYLQLPPTGLNSVFKMQGVSDVTPYFTISRGGKQVTISTGITYSLNLHLTVQAPKGMPPLSQLQCYDPDTQQYTSLQWAGQISKNLQMLILAEAFKSNSQTPYACNTPLTTAYAQPLQLFHEGIYTAMVNQNIPNPVGFTMSLLSNSTYIAPLVKPNTQYNMVLTYAPSTSPSDIDPKNPTTWPTVTFADSAIKATIKAVNNNLTYAVPGNSYPSPAVALMLSLSVGAASTGLQGLYVTDVKQTGKGAIMPALLNVIN</sequence>
<dbReference type="AlphaFoldDB" id="A0A1V9FUA6"/>
<dbReference type="STRING" id="1703345.A3860_30960"/>
<evidence type="ECO:0000313" key="1">
    <source>
        <dbReference type="EMBL" id="OQP61887.1"/>
    </source>
</evidence>